<dbReference type="STRING" id="641238.SAMN04490244_11021"/>
<dbReference type="EMBL" id="FOGU01000010">
    <property type="protein sequence ID" value="SES31108.1"/>
    <property type="molecule type" value="Genomic_DNA"/>
</dbReference>
<dbReference type="Proteomes" id="UP000198885">
    <property type="component" value="Unassembled WGS sequence"/>
</dbReference>
<dbReference type="OrthoDB" id="8100830at2"/>
<feature type="region of interest" description="Disordered" evidence="1">
    <location>
        <begin position="20"/>
        <end position="59"/>
    </location>
</feature>
<dbReference type="Pfam" id="PF11748">
    <property type="entry name" value="DUF3306"/>
    <property type="match status" value="1"/>
</dbReference>
<feature type="compositionally biased region" description="Acidic residues" evidence="1">
    <location>
        <begin position="35"/>
        <end position="45"/>
    </location>
</feature>
<gene>
    <name evidence="2" type="ORF">SAMN04490244_11021</name>
</gene>
<evidence type="ECO:0008006" key="4">
    <source>
        <dbReference type="Google" id="ProtNLM"/>
    </source>
</evidence>
<reference evidence="2 3" key="1">
    <citation type="submission" date="2016-10" db="EMBL/GenBank/DDBJ databases">
        <authorList>
            <person name="de Groot N.N."/>
        </authorList>
    </citation>
    <scope>NUCLEOTIDE SEQUENCE [LARGE SCALE GENOMIC DNA]</scope>
    <source>
        <strain evidence="2 3">DSM 23042</strain>
    </source>
</reference>
<name>A0A1H9WB24_9RHOB</name>
<evidence type="ECO:0000313" key="3">
    <source>
        <dbReference type="Proteomes" id="UP000198885"/>
    </source>
</evidence>
<dbReference type="RefSeq" id="WP_092695297.1">
    <property type="nucleotide sequence ID" value="NZ_FOGU01000010.1"/>
</dbReference>
<feature type="region of interest" description="Disordered" evidence="1">
    <location>
        <begin position="124"/>
        <end position="191"/>
    </location>
</feature>
<proteinExistence type="predicted"/>
<protein>
    <recommendedName>
        <fullName evidence="4">DUF3306 domain-containing protein</fullName>
    </recommendedName>
</protein>
<feature type="compositionally biased region" description="Acidic residues" evidence="1">
    <location>
        <begin position="156"/>
        <end position="166"/>
    </location>
</feature>
<accession>A0A1H9WB24</accession>
<keyword evidence="3" id="KW-1185">Reference proteome</keyword>
<feature type="compositionally biased region" description="Basic and acidic residues" evidence="1">
    <location>
        <begin position="23"/>
        <end position="34"/>
    </location>
</feature>
<dbReference type="InterPro" id="IPR021735">
    <property type="entry name" value="DUF3306"/>
</dbReference>
<evidence type="ECO:0000256" key="1">
    <source>
        <dbReference type="SAM" id="MobiDB-lite"/>
    </source>
</evidence>
<evidence type="ECO:0000313" key="2">
    <source>
        <dbReference type="EMBL" id="SES31108.1"/>
    </source>
</evidence>
<organism evidence="2 3">
    <name type="scientific">Tranquillimonas rosea</name>
    <dbReference type="NCBI Taxonomy" id="641238"/>
    <lineage>
        <taxon>Bacteria</taxon>
        <taxon>Pseudomonadati</taxon>
        <taxon>Pseudomonadota</taxon>
        <taxon>Alphaproteobacteria</taxon>
        <taxon>Rhodobacterales</taxon>
        <taxon>Roseobacteraceae</taxon>
        <taxon>Tranquillimonas</taxon>
    </lineage>
</organism>
<sequence length="191" mass="20949">MSADFWSRRRARVAEEEAAEAAARARSEDAAREADLEEKTDEELLEQFGLPEPETLSKGDDFSAFMAREIPERLRRRALRRLWRSDPVLACVDGLNDYDDDYTGGGVATGTLKTAYRVGEGLARRLTAPREPDAAEEPPVPAAAEEPDVAVAAAPEETDTPDEAPESAEPPAPRRRMRFAFDDSSNSGQNG</sequence>
<dbReference type="AlphaFoldDB" id="A0A1H9WB24"/>